<dbReference type="GO" id="GO:0046983">
    <property type="term" value="F:protein dimerization activity"/>
    <property type="evidence" value="ECO:0007669"/>
    <property type="project" value="InterPro"/>
</dbReference>
<dbReference type="Gene3D" id="4.10.280.10">
    <property type="entry name" value="Helix-loop-helix DNA-binding domain"/>
    <property type="match status" value="1"/>
</dbReference>
<feature type="compositionally biased region" description="Basic and acidic residues" evidence="1">
    <location>
        <begin position="414"/>
        <end position="429"/>
    </location>
</feature>
<reference evidence="3" key="1">
    <citation type="submission" date="2022-07" db="EMBL/GenBank/DDBJ databases">
        <title>Draft genome sequence of Zalerion maritima ATCC 34329, a (micro)plastics degrading marine fungus.</title>
        <authorList>
            <person name="Paco A."/>
            <person name="Goncalves M.F.M."/>
            <person name="Rocha-Santos T.A.P."/>
            <person name="Alves A."/>
        </authorList>
    </citation>
    <scope>NUCLEOTIDE SEQUENCE</scope>
    <source>
        <strain evidence="3">ATCC 34329</strain>
    </source>
</reference>
<feature type="compositionally biased region" description="Polar residues" evidence="1">
    <location>
        <begin position="329"/>
        <end position="353"/>
    </location>
</feature>
<organism evidence="3 4">
    <name type="scientific">Zalerion maritima</name>
    <dbReference type="NCBI Taxonomy" id="339359"/>
    <lineage>
        <taxon>Eukaryota</taxon>
        <taxon>Fungi</taxon>
        <taxon>Dikarya</taxon>
        <taxon>Ascomycota</taxon>
        <taxon>Pezizomycotina</taxon>
        <taxon>Sordariomycetes</taxon>
        <taxon>Lulworthiomycetidae</taxon>
        <taxon>Lulworthiales</taxon>
        <taxon>Lulworthiaceae</taxon>
        <taxon>Zalerion</taxon>
    </lineage>
</organism>
<comment type="caution">
    <text evidence="3">The sequence shown here is derived from an EMBL/GenBank/DDBJ whole genome shotgun (WGS) entry which is preliminary data.</text>
</comment>
<dbReference type="InterPro" id="IPR036638">
    <property type="entry name" value="HLH_DNA-bd_sf"/>
</dbReference>
<feature type="compositionally biased region" description="Polar residues" evidence="1">
    <location>
        <begin position="370"/>
        <end position="383"/>
    </location>
</feature>
<dbReference type="SUPFAM" id="SSF47459">
    <property type="entry name" value="HLH, helix-loop-helix DNA-binding domain"/>
    <property type="match status" value="1"/>
</dbReference>
<proteinExistence type="predicted"/>
<accession>A0AAD5WXC6</accession>
<evidence type="ECO:0000256" key="1">
    <source>
        <dbReference type="SAM" id="MobiDB-lite"/>
    </source>
</evidence>
<dbReference type="EMBL" id="JAKWBI020000007">
    <property type="protein sequence ID" value="KAJ2906906.1"/>
    <property type="molecule type" value="Genomic_DNA"/>
</dbReference>
<feature type="region of interest" description="Disordered" evidence="1">
    <location>
        <begin position="301"/>
        <end position="429"/>
    </location>
</feature>
<feature type="compositionally biased region" description="Basic residues" evidence="1">
    <location>
        <begin position="391"/>
        <end position="409"/>
    </location>
</feature>
<dbReference type="InterPro" id="IPR011598">
    <property type="entry name" value="bHLH_dom"/>
</dbReference>
<protein>
    <recommendedName>
        <fullName evidence="2">BHLH domain-containing protein</fullName>
    </recommendedName>
</protein>
<feature type="compositionally biased region" description="Low complexity" evidence="1">
    <location>
        <begin position="308"/>
        <end position="324"/>
    </location>
</feature>
<dbReference type="Proteomes" id="UP001201980">
    <property type="component" value="Unassembled WGS sequence"/>
</dbReference>
<evidence type="ECO:0000313" key="3">
    <source>
        <dbReference type="EMBL" id="KAJ2906906.1"/>
    </source>
</evidence>
<dbReference type="Pfam" id="PF00010">
    <property type="entry name" value="HLH"/>
    <property type="match status" value="1"/>
</dbReference>
<sequence>MAFEQDGGNFFGFVDQVTHDDQPNPLSYGLPTFGGSEILNDSEKQPTQNLFDDILHGRDPLPQHSEDWQRDNLQSLVGVTSSIAHNPNDNTPHASSMSNNTLGSLPNIPIDLDFGPNIFGADIHYQLFSAADPSTAPSIPQQAPGAHAPVSYISPASAVHQPPQVDFSHQNPYMLAQHHDPSHLPHHDADIEAANSLTSLNPIIRTPHSQQPSTPQPPQTGAAAQASESYEGNFALMTGAMQSSGGQDMRMPARENPLVFGTDGQFTQNPYFMPHNARETSQILNENQKIVVMNALHRIPSNATTRQSSPVPGVKSPGSIVSPGHGAQFKTSGPPNTFATSSAPGNAHDSSAYSLDERPAKRRKTPPVTAGSNQPSDNGNNQEPMPASGKGKGRARAPRSRNKQQKPKKTALTPEEKRRNHNESERRRREIIAKGFEEMRIIRPGVNAQSDSKSDLINDTAKWLRVLIANNKRLQELAKEHGVATNKSKEEPMD</sequence>
<dbReference type="AlphaFoldDB" id="A0AAD5WXC6"/>
<feature type="compositionally biased region" description="Low complexity" evidence="1">
    <location>
        <begin position="206"/>
        <end position="227"/>
    </location>
</feature>
<gene>
    <name evidence="3" type="ORF">MKZ38_009769</name>
</gene>
<keyword evidence="4" id="KW-1185">Reference proteome</keyword>
<evidence type="ECO:0000259" key="2">
    <source>
        <dbReference type="PROSITE" id="PS50888"/>
    </source>
</evidence>
<evidence type="ECO:0000313" key="4">
    <source>
        <dbReference type="Proteomes" id="UP001201980"/>
    </source>
</evidence>
<feature type="region of interest" description="Disordered" evidence="1">
    <location>
        <begin position="203"/>
        <end position="227"/>
    </location>
</feature>
<feature type="domain" description="BHLH" evidence="2">
    <location>
        <begin position="416"/>
        <end position="467"/>
    </location>
</feature>
<dbReference type="PROSITE" id="PS50888">
    <property type="entry name" value="BHLH"/>
    <property type="match status" value="1"/>
</dbReference>
<name>A0AAD5WXC6_9PEZI</name>